<keyword evidence="1 3" id="KW-0378">Hydrolase</keyword>
<protein>
    <submittedName>
        <fullName evidence="3">MBL fold metallo-hydrolase</fullName>
    </submittedName>
</protein>
<evidence type="ECO:0000256" key="1">
    <source>
        <dbReference type="ARBA" id="ARBA00022801"/>
    </source>
</evidence>
<dbReference type="AlphaFoldDB" id="A0A6G8Q4X2"/>
<gene>
    <name evidence="3" type="ORF">GBA63_01735</name>
</gene>
<dbReference type="InterPro" id="IPR001279">
    <property type="entry name" value="Metallo-B-lactamas"/>
</dbReference>
<reference evidence="3 4" key="1">
    <citation type="submission" date="2019-10" db="EMBL/GenBank/DDBJ databases">
        <title>Rubrobacter sp nov SCSIO 52090 isolated from a deep-sea sediment in the South China Sea.</title>
        <authorList>
            <person name="Chen R.W."/>
        </authorList>
    </citation>
    <scope>NUCLEOTIDE SEQUENCE [LARGE SCALE GENOMIC DNA]</scope>
    <source>
        <strain evidence="3 4">SCSIO 52909</strain>
    </source>
</reference>
<keyword evidence="4" id="KW-1185">Reference proteome</keyword>
<dbReference type="InterPro" id="IPR050114">
    <property type="entry name" value="UPF0173_UPF0282_UlaG_hydrolase"/>
</dbReference>
<organism evidence="3 4">
    <name type="scientific">Rubrobacter tropicus</name>
    <dbReference type="NCBI Taxonomy" id="2653851"/>
    <lineage>
        <taxon>Bacteria</taxon>
        <taxon>Bacillati</taxon>
        <taxon>Actinomycetota</taxon>
        <taxon>Rubrobacteria</taxon>
        <taxon>Rubrobacterales</taxon>
        <taxon>Rubrobacteraceae</taxon>
        <taxon>Rubrobacter</taxon>
    </lineage>
</organism>
<evidence type="ECO:0000259" key="2">
    <source>
        <dbReference type="Pfam" id="PF12706"/>
    </source>
</evidence>
<dbReference type="Gene3D" id="3.60.15.10">
    <property type="entry name" value="Ribonuclease Z/Hydroxyacylglutathione hydrolase-like"/>
    <property type="match status" value="1"/>
</dbReference>
<proteinExistence type="predicted"/>
<sequence>MDIISGIDGLRVGERALAFWGMGQVGVAIQGPESVLYVDPYLTDSDGEGGSLERAFPPPLRPDEVRNADAVLLTHDHIDHTDPDTVLPLSGASPEARFVAPFTSRETLVESGLASDRLVEPEVGEPVEVAGAKVTAVPSAHTELEHDAGRGYPYFGYVIEWNGVTVYHAGDTVIYDGLIERLSGWEIDVAFVPINGRDYFRTARGIAGNTDFREAAELAEALNFGLIVPTHYDLFAFNGADPGHFVSYLYGLNPMRRHKLLLPGELLYFAK</sequence>
<accession>A0A6G8Q4X2</accession>
<dbReference type="PANTHER" id="PTHR43546">
    <property type="entry name" value="UPF0173 METAL-DEPENDENT HYDROLASE MJ1163-RELATED"/>
    <property type="match status" value="1"/>
</dbReference>
<name>A0A6G8Q4X2_9ACTN</name>
<feature type="domain" description="Metallo-beta-lactamase" evidence="2">
    <location>
        <begin position="52"/>
        <end position="232"/>
    </location>
</feature>
<dbReference type="KEGG" id="rub:GBA63_01735"/>
<dbReference type="RefSeq" id="WP_166172916.1">
    <property type="nucleotide sequence ID" value="NZ_CP045119.1"/>
</dbReference>
<dbReference type="EMBL" id="CP045119">
    <property type="protein sequence ID" value="QIN81488.1"/>
    <property type="molecule type" value="Genomic_DNA"/>
</dbReference>
<dbReference type="GO" id="GO:0016787">
    <property type="term" value="F:hydrolase activity"/>
    <property type="evidence" value="ECO:0007669"/>
    <property type="project" value="UniProtKB-KW"/>
</dbReference>
<evidence type="ECO:0000313" key="4">
    <source>
        <dbReference type="Proteomes" id="UP000501452"/>
    </source>
</evidence>
<evidence type="ECO:0000313" key="3">
    <source>
        <dbReference type="EMBL" id="QIN81488.1"/>
    </source>
</evidence>
<dbReference type="InterPro" id="IPR036866">
    <property type="entry name" value="RibonucZ/Hydroxyglut_hydro"/>
</dbReference>
<dbReference type="Pfam" id="PF12706">
    <property type="entry name" value="Lactamase_B_2"/>
    <property type="match status" value="1"/>
</dbReference>
<dbReference type="SUPFAM" id="SSF56281">
    <property type="entry name" value="Metallo-hydrolase/oxidoreductase"/>
    <property type="match status" value="1"/>
</dbReference>
<dbReference type="Proteomes" id="UP000501452">
    <property type="component" value="Chromosome"/>
</dbReference>
<dbReference type="PANTHER" id="PTHR43546:SF9">
    <property type="entry name" value="L-ASCORBATE-6-PHOSPHATE LACTONASE ULAG-RELATED"/>
    <property type="match status" value="1"/>
</dbReference>